<dbReference type="SMART" id="SM00089">
    <property type="entry name" value="PKD"/>
    <property type="match status" value="2"/>
</dbReference>
<comment type="caution">
    <text evidence="7">The sequence shown here is derived from an EMBL/GenBank/DDBJ whole genome shotgun (WGS) entry which is preliminary data.</text>
</comment>
<feature type="domain" description="PKD/Chitinase" evidence="5">
    <location>
        <begin position="709"/>
        <end position="796"/>
    </location>
</feature>
<keyword evidence="1" id="KW-0645">Protease</keyword>
<dbReference type="Gene3D" id="3.40.50.200">
    <property type="entry name" value="Peptidase S8/S53 domain"/>
    <property type="match status" value="1"/>
</dbReference>
<dbReference type="CDD" id="cd12215">
    <property type="entry name" value="ChiC_BD"/>
    <property type="match status" value="1"/>
</dbReference>
<evidence type="ECO:0000256" key="4">
    <source>
        <dbReference type="SAM" id="SignalP"/>
    </source>
</evidence>
<dbReference type="InterPro" id="IPR023828">
    <property type="entry name" value="Peptidase_S8_Ser-AS"/>
</dbReference>
<evidence type="ECO:0000259" key="6">
    <source>
        <dbReference type="SMART" id="SM00495"/>
    </source>
</evidence>
<dbReference type="SMART" id="SM00495">
    <property type="entry name" value="ChtBD3"/>
    <property type="match status" value="2"/>
</dbReference>
<evidence type="ECO:0000256" key="2">
    <source>
        <dbReference type="ARBA" id="ARBA00022801"/>
    </source>
</evidence>
<keyword evidence="3" id="KW-0720">Serine protease</keyword>
<organism evidence="7 8">
    <name type="scientific">Pseudomonas sivasensis</name>
    <dbReference type="NCBI Taxonomy" id="1880678"/>
    <lineage>
        <taxon>Bacteria</taxon>
        <taxon>Pseudomonadati</taxon>
        <taxon>Pseudomonadota</taxon>
        <taxon>Gammaproteobacteria</taxon>
        <taxon>Pseudomonadales</taxon>
        <taxon>Pseudomonadaceae</taxon>
        <taxon>Pseudomonas</taxon>
    </lineage>
</organism>
<evidence type="ECO:0000313" key="7">
    <source>
        <dbReference type="EMBL" id="MFJ2677036.1"/>
    </source>
</evidence>
<dbReference type="Pfam" id="PF00082">
    <property type="entry name" value="Peptidase_S8"/>
    <property type="match status" value="1"/>
</dbReference>
<evidence type="ECO:0000313" key="8">
    <source>
        <dbReference type="Proteomes" id="UP001617213"/>
    </source>
</evidence>
<dbReference type="PROSITE" id="PS00138">
    <property type="entry name" value="SUBTILASE_SER"/>
    <property type="match status" value="1"/>
</dbReference>
<feature type="domain" description="Chitin-binding type-3" evidence="6">
    <location>
        <begin position="801"/>
        <end position="845"/>
    </location>
</feature>
<dbReference type="EMBL" id="JBIUWZ010000002">
    <property type="protein sequence ID" value="MFJ2677036.1"/>
    <property type="molecule type" value="Genomic_DNA"/>
</dbReference>
<evidence type="ECO:0000256" key="3">
    <source>
        <dbReference type="ARBA" id="ARBA00022825"/>
    </source>
</evidence>
<dbReference type="CDD" id="cd00146">
    <property type="entry name" value="PKD"/>
    <property type="match status" value="1"/>
</dbReference>
<dbReference type="Proteomes" id="UP001617213">
    <property type="component" value="Unassembled WGS sequence"/>
</dbReference>
<dbReference type="SUPFAM" id="SSF52743">
    <property type="entry name" value="Subtilisin-like"/>
    <property type="match status" value="1"/>
</dbReference>
<dbReference type="InterPro" id="IPR013783">
    <property type="entry name" value="Ig-like_fold"/>
</dbReference>
<sequence length="853" mass="91248">MKSISKLLAIVLLGAASSALSAAPANAGYSHLVLLLKDDGSTSRHFQDTYDPSSTFQTHVPNIKALVPPSKTRTLEGFQALQRHRLDRYYIIDTQHLTPDQAQALAAKLKQDPAIEDVDFEPQVDGMENDNGTPAMESLRNDIPDHTARQGYLYDRTALAPYRIGGVNATQAWKIPGGKGENMRVVSSEISHWSYNHLDLPKPFLEISQGAVVGAHDTASVGTIASRENGFGTTGIVPETQLGYTQYGDSRLLQLGEGSRPGDVVQLGVHFKYATLPGVGCAADCFMPLEYSKAVRDIITFMTEEKGLHVVLAAANGNINLDHPYFNGWFDRNIFDSGSVYAGAVEPKTGLRSYFSQYGSRVDVFSWGGSVTTTTWSASNPTTGYSHTYSGTSSANPIIAGVMASLQGVARANGLGNIPPKELRRILVETGYPQANGNRTEIGVQPDLDLAIKKLLADGAGQPPTGRLALPEEVKSGAAFTGQVYAESPTNKPLTYRWTATGFTPATGEGPTIALAAPVMPVDTRTSISVLVSDGTRSITLVENLTIKATETPPVGDCVAAWVATKAYSNVSEKVSYSGYNYQVAHWSQGARPDLNFVETGAAKPWRRLGTCGGESPVVARITAPSTVEAGKQLQVSGVSSTGQDLRYAWTASGFTPSTSTQPTATLVAPNTDGTRSITLTVTDARGASASASHTVKVNASAPVNRPPVGSLQGDETVESGKTVNFTANTSDPDGDPMTYAWTLPTVLTATALNTRTLSVTARPVSSDTRATISVAVSEGRGGTLRLDRPITVKADNCRSTPPWSPTKTYQTAWEKVLYKDKVYEHNFYSQNKPPDLYSAQWGKEWKIGEPCP</sequence>
<evidence type="ECO:0000256" key="1">
    <source>
        <dbReference type="ARBA" id="ARBA00022670"/>
    </source>
</evidence>
<dbReference type="Gene3D" id="2.60.40.10">
    <property type="entry name" value="Immunoglobulins"/>
    <property type="match status" value="2"/>
</dbReference>
<feature type="domain" description="Chitin-binding type-3" evidence="6">
    <location>
        <begin position="559"/>
        <end position="609"/>
    </location>
</feature>
<name>A0ABW8DTW1_9PSED</name>
<keyword evidence="8" id="KW-1185">Reference proteome</keyword>
<dbReference type="Gene3D" id="2.10.10.20">
    <property type="entry name" value="Carbohydrate-binding module superfamily 5/12"/>
    <property type="match status" value="2"/>
</dbReference>
<proteinExistence type="predicted"/>
<feature type="domain" description="PKD/Chitinase" evidence="5">
    <location>
        <begin position="619"/>
        <end position="701"/>
    </location>
</feature>
<dbReference type="InterPro" id="IPR003610">
    <property type="entry name" value="CBM5/12"/>
</dbReference>
<dbReference type="SUPFAM" id="SSF49299">
    <property type="entry name" value="PKD domain"/>
    <property type="match status" value="1"/>
</dbReference>
<dbReference type="InterPro" id="IPR035986">
    <property type="entry name" value="PKD_dom_sf"/>
</dbReference>
<feature type="chain" id="PRO_5046009696" evidence="4">
    <location>
        <begin position="23"/>
        <end position="853"/>
    </location>
</feature>
<dbReference type="InterPro" id="IPR000209">
    <property type="entry name" value="Peptidase_S8/S53_dom"/>
</dbReference>
<reference evidence="7 8" key="1">
    <citation type="submission" date="2024-10" db="EMBL/GenBank/DDBJ databases">
        <title>The Natural Products Discovery Center: Release of the First 8490 Sequenced Strains for Exploring Actinobacteria Biosynthetic Diversity.</title>
        <authorList>
            <person name="Kalkreuter E."/>
            <person name="Kautsar S.A."/>
            <person name="Yang D."/>
            <person name="Bader C.D."/>
            <person name="Teijaro C.N."/>
            <person name="Fluegel L."/>
            <person name="Davis C.M."/>
            <person name="Simpson J.R."/>
            <person name="Lauterbach L."/>
            <person name="Steele A.D."/>
            <person name="Gui C."/>
            <person name="Meng S."/>
            <person name="Li G."/>
            <person name="Viehrig K."/>
            <person name="Ye F."/>
            <person name="Su P."/>
            <person name="Kiefer A.F."/>
            <person name="Nichols A."/>
            <person name="Cepeda A.J."/>
            <person name="Yan W."/>
            <person name="Fan B."/>
            <person name="Jiang Y."/>
            <person name="Adhikari A."/>
            <person name="Zheng C.-J."/>
            <person name="Schuster L."/>
            <person name="Cowan T.M."/>
            <person name="Smanski M.J."/>
            <person name="Chevrette M.G."/>
            <person name="De Carvalho L.P.S."/>
            <person name="Shen B."/>
        </authorList>
    </citation>
    <scope>NUCLEOTIDE SEQUENCE [LARGE SCALE GENOMIC DNA]</scope>
    <source>
        <strain evidence="7 8">NPDC087581</strain>
    </source>
</reference>
<dbReference type="InterPro" id="IPR036852">
    <property type="entry name" value="Peptidase_S8/S53_dom_sf"/>
</dbReference>
<protein>
    <submittedName>
        <fullName evidence="7">S8 family serine peptidase</fullName>
    </submittedName>
</protein>
<dbReference type="SUPFAM" id="SSF51055">
    <property type="entry name" value="Carbohydrate binding domain"/>
    <property type="match status" value="1"/>
</dbReference>
<evidence type="ECO:0000259" key="5">
    <source>
        <dbReference type="SMART" id="SM00089"/>
    </source>
</evidence>
<keyword evidence="2" id="KW-0378">Hydrolase</keyword>
<accession>A0ABW8DTW1</accession>
<feature type="signal peptide" evidence="4">
    <location>
        <begin position="1"/>
        <end position="22"/>
    </location>
</feature>
<keyword evidence="4" id="KW-0732">Signal</keyword>
<dbReference type="InterPro" id="IPR036573">
    <property type="entry name" value="CBM_sf_5/12"/>
</dbReference>
<gene>
    <name evidence="7" type="ORF">ACIOWJ_02870</name>
</gene>
<dbReference type="InterPro" id="IPR022409">
    <property type="entry name" value="PKD/Chitinase_dom"/>
</dbReference>
<dbReference type="RefSeq" id="WP_401379953.1">
    <property type="nucleotide sequence ID" value="NZ_JBIUWZ010000002.1"/>
</dbReference>